<dbReference type="Gene3D" id="3.90.226.10">
    <property type="entry name" value="2-enoyl-CoA Hydratase, Chain A, domain 1"/>
    <property type="match status" value="1"/>
</dbReference>
<keyword evidence="3 5" id="KW-0378">Hydrolase</keyword>
<dbReference type="InterPro" id="IPR036034">
    <property type="entry name" value="PDZ_sf"/>
</dbReference>
<dbReference type="Gene3D" id="2.30.42.10">
    <property type="match status" value="1"/>
</dbReference>
<dbReference type="InterPro" id="IPR004447">
    <property type="entry name" value="Peptidase_S41A"/>
</dbReference>
<dbReference type="PROSITE" id="PS51257">
    <property type="entry name" value="PROKAR_LIPOPROTEIN"/>
    <property type="match status" value="1"/>
</dbReference>
<name>A0A5B9QVA6_9BACT</name>
<evidence type="ECO:0000259" key="8">
    <source>
        <dbReference type="PROSITE" id="PS50106"/>
    </source>
</evidence>
<evidence type="ECO:0000256" key="3">
    <source>
        <dbReference type="ARBA" id="ARBA00022801"/>
    </source>
</evidence>
<dbReference type="Pfam" id="PF11818">
    <property type="entry name" value="DUF3340"/>
    <property type="match status" value="1"/>
</dbReference>
<dbReference type="Pfam" id="PF00595">
    <property type="entry name" value="PDZ"/>
    <property type="match status" value="1"/>
</dbReference>
<comment type="similarity">
    <text evidence="1 5">Belongs to the peptidase S41A family.</text>
</comment>
<feature type="signal peptide" evidence="7">
    <location>
        <begin position="1"/>
        <end position="31"/>
    </location>
</feature>
<dbReference type="OrthoDB" id="9812068at2"/>
<evidence type="ECO:0000256" key="2">
    <source>
        <dbReference type="ARBA" id="ARBA00022670"/>
    </source>
</evidence>
<dbReference type="SMART" id="SM00245">
    <property type="entry name" value="TSPc"/>
    <property type="match status" value="1"/>
</dbReference>
<feature type="domain" description="PDZ" evidence="8">
    <location>
        <begin position="238"/>
        <end position="309"/>
    </location>
</feature>
<reference evidence="9 10" key="1">
    <citation type="submission" date="2019-08" db="EMBL/GenBank/DDBJ databases">
        <title>Deep-cultivation of Planctomycetes and their phenomic and genomic characterization uncovers novel biology.</title>
        <authorList>
            <person name="Wiegand S."/>
            <person name="Jogler M."/>
            <person name="Boedeker C."/>
            <person name="Pinto D."/>
            <person name="Vollmers J."/>
            <person name="Rivas-Marin E."/>
            <person name="Kohn T."/>
            <person name="Peeters S.H."/>
            <person name="Heuer A."/>
            <person name="Rast P."/>
            <person name="Oberbeckmann S."/>
            <person name="Bunk B."/>
            <person name="Jeske O."/>
            <person name="Meyerdierks A."/>
            <person name="Storesund J.E."/>
            <person name="Kallscheuer N."/>
            <person name="Luecker S."/>
            <person name="Lage O.M."/>
            <person name="Pohl T."/>
            <person name="Merkel B.J."/>
            <person name="Hornburger P."/>
            <person name="Mueller R.-W."/>
            <person name="Bruemmer F."/>
            <person name="Labrenz M."/>
            <person name="Spormann A.M."/>
            <person name="Op den Camp H."/>
            <person name="Overmann J."/>
            <person name="Amann R."/>
            <person name="Jetten M.S.M."/>
            <person name="Mascher T."/>
            <person name="Medema M.H."/>
            <person name="Devos D.P."/>
            <person name="Kaster A.-K."/>
            <person name="Ovreas L."/>
            <person name="Rohde M."/>
            <person name="Galperin M.Y."/>
            <person name="Jogler C."/>
        </authorList>
    </citation>
    <scope>NUCLEOTIDE SEQUENCE [LARGE SCALE GENOMIC DNA]</scope>
    <source>
        <strain evidence="9 10">UC8</strain>
    </source>
</reference>
<dbReference type="GO" id="GO:0007165">
    <property type="term" value="P:signal transduction"/>
    <property type="evidence" value="ECO:0007669"/>
    <property type="project" value="TreeGrafter"/>
</dbReference>
<dbReference type="EC" id="3.4.21.102" evidence="9"/>
<evidence type="ECO:0000256" key="7">
    <source>
        <dbReference type="SAM" id="SignalP"/>
    </source>
</evidence>
<dbReference type="EMBL" id="CP042914">
    <property type="protein sequence ID" value="QEG41740.1"/>
    <property type="molecule type" value="Genomic_DNA"/>
</dbReference>
<sequence length="685" mass="77642" precursor="true">MHLHAGRFGFRSLVLVAAAAAMLSCPCPSQAEGLPGATAKDSQVAKIVSLLMPRRHISRREVDDQASERALGLYLKSLDPMKLYFYQSDYDDFTQYETTLDDYVRKGDLSVTYKIFNRFLERVDERVKTANELLDQEHDFDREESIVIDPEATRYPLNADEARDRWRRQIKYNLLDLKDEGKEGEEAIEQLRRRYNRYARRWHQTDTDDVLEIFLTSITSSYDPHTTYMSPSSLEDFEMLMRLSLDGIGAALREKDGYTVVTNIIPGGAAAKHGKLKEDDYVVSVGQGEDGEMVDIVEMPLKQVVSMIRGKAGTTVRLGVKPGGVGDVEIYKIVRAKVQLEDSAARGQVIEHKGSDGKVMKIGYINLPSFYMDMEAARQNRRDYRSSTRDVRRILDDFREQGVECVTLDLSKNGGGSLTEAISLTGLFIDQGTVVQVKNADGSVDQYDDEERGVAWDGPLVVMTSQFSASASEILAGAIRDYRRGLIVGDEKTHGKGTVQTLMDLARELLGTNRENYGALKVTLQQFYLPDGDSTQKEGVPADVVLPSLTTYMDIGEDDLQYALEHDRVPKANHHVYNMLPPDVLGVVRARSTERVAENEEFIELQRRIDSYRRQKEEKFLSLAESEFFERRKELDADKEEEKEALDQQTPDDEVYRKYFYNDEVLNIAKDYTEGLKQQNLAHAG</sequence>
<evidence type="ECO:0000256" key="5">
    <source>
        <dbReference type="RuleBase" id="RU004404"/>
    </source>
</evidence>
<dbReference type="GO" id="GO:0004252">
    <property type="term" value="F:serine-type endopeptidase activity"/>
    <property type="evidence" value="ECO:0007669"/>
    <property type="project" value="UniProtKB-EC"/>
</dbReference>
<keyword evidence="10" id="KW-1185">Reference proteome</keyword>
<dbReference type="Proteomes" id="UP000325286">
    <property type="component" value="Chromosome"/>
</dbReference>
<dbReference type="PANTHER" id="PTHR32060:SF22">
    <property type="entry name" value="CARBOXYL-TERMINAL-PROCESSING PEPTIDASE 3, CHLOROPLASTIC"/>
    <property type="match status" value="1"/>
</dbReference>
<evidence type="ECO:0000256" key="4">
    <source>
        <dbReference type="ARBA" id="ARBA00022825"/>
    </source>
</evidence>
<keyword evidence="7" id="KW-0732">Signal</keyword>
<keyword evidence="6" id="KW-0175">Coiled coil</keyword>
<dbReference type="GO" id="GO:0006508">
    <property type="term" value="P:proteolysis"/>
    <property type="evidence" value="ECO:0007669"/>
    <property type="project" value="UniProtKB-KW"/>
</dbReference>
<protein>
    <submittedName>
        <fullName evidence="9">Tail-specific protease</fullName>
        <ecNumber evidence="9">3.4.21.102</ecNumber>
    </submittedName>
</protein>
<dbReference type="InterPro" id="IPR040573">
    <property type="entry name" value="TSP_N"/>
</dbReference>
<evidence type="ECO:0000256" key="6">
    <source>
        <dbReference type="SAM" id="Coils"/>
    </source>
</evidence>
<dbReference type="Pfam" id="PF03572">
    <property type="entry name" value="Peptidase_S41"/>
    <property type="match status" value="1"/>
</dbReference>
<dbReference type="FunFam" id="3.90.226.10:FF:000090">
    <property type="entry name" value="Tail-specific protease"/>
    <property type="match status" value="1"/>
</dbReference>
<accession>A0A5B9QVA6</accession>
<dbReference type="RefSeq" id="WP_084426938.1">
    <property type="nucleotide sequence ID" value="NZ_CP042914.1"/>
</dbReference>
<proteinExistence type="inferred from homology"/>
<dbReference type="CDD" id="cd07560">
    <property type="entry name" value="Peptidase_S41_CPP"/>
    <property type="match status" value="1"/>
</dbReference>
<evidence type="ECO:0000313" key="9">
    <source>
        <dbReference type="EMBL" id="QEG41740.1"/>
    </source>
</evidence>
<dbReference type="SUPFAM" id="SSF52096">
    <property type="entry name" value="ClpP/crotonase"/>
    <property type="match status" value="1"/>
</dbReference>
<keyword evidence="2 5" id="KW-0645">Protease</keyword>
<dbReference type="SUPFAM" id="SSF50156">
    <property type="entry name" value="PDZ domain-like"/>
    <property type="match status" value="1"/>
</dbReference>
<keyword evidence="4 5" id="KW-0720">Serine protease</keyword>
<dbReference type="InterPro" id="IPR005151">
    <property type="entry name" value="Tail-specific_protease"/>
</dbReference>
<dbReference type="InterPro" id="IPR029045">
    <property type="entry name" value="ClpP/crotonase-like_dom_sf"/>
</dbReference>
<feature type="chain" id="PRO_5022872988" evidence="7">
    <location>
        <begin position="32"/>
        <end position="685"/>
    </location>
</feature>
<dbReference type="InterPro" id="IPR001478">
    <property type="entry name" value="PDZ"/>
</dbReference>
<dbReference type="InterPro" id="IPR020992">
    <property type="entry name" value="Tail_Prtase_C"/>
</dbReference>
<evidence type="ECO:0000313" key="10">
    <source>
        <dbReference type="Proteomes" id="UP000325286"/>
    </source>
</evidence>
<dbReference type="Pfam" id="PF17804">
    <property type="entry name" value="TSP_NTD"/>
    <property type="match status" value="1"/>
</dbReference>
<dbReference type="PANTHER" id="PTHR32060">
    <property type="entry name" value="TAIL-SPECIFIC PROTEASE"/>
    <property type="match status" value="1"/>
</dbReference>
<dbReference type="PROSITE" id="PS50106">
    <property type="entry name" value="PDZ"/>
    <property type="match status" value="1"/>
</dbReference>
<dbReference type="KEGG" id="rul:UC8_37660"/>
<feature type="coiled-coil region" evidence="6">
    <location>
        <begin position="174"/>
        <end position="201"/>
    </location>
</feature>
<dbReference type="AlphaFoldDB" id="A0A5B9QVA6"/>
<dbReference type="NCBIfam" id="TIGR00225">
    <property type="entry name" value="prc"/>
    <property type="match status" value="1"/>
</dbReference>
<evidence type="ECO:0000256" key="1">
    <source>
        <dbReference type="ARBA" id="ARBA00009179"/>
    </source>
</evidence>
<dbReference type="SMART" id="SM00228">
    <property type="entry name" value="PDZ"/>
    <property type="match status" value="1"/>
</dbReference>
<dbReference type="CDD" id="cd06782">
    <property type="entry name" value="cpPDZ_CPP-like"/>
    <property type="match status" value="1"/>
</dbReference>
<organism evidence="9 10">
    <name type="scientific">Roseimaritima ulvae</name>
    <dbReference type="NCBI Taxonomy" id="980254"/>
    <lineage>
        <taxon>Bacteria</taxon>
        <taxon>Pseudomonadati</taxon>
        <taxon>Planctomycetota</taxon>
        <taxon>Planctomycetia</taxon>
        <taxon>Pirellulales</taxon>
        <taxon>Pirellulaceae</taxon>
        <taxon>Roseimaritima</taxon>
    </lineage>
</organism>
<gene>
    <name evidence="9" type="primary">prc</name>
    <name evidence="9" type="ORF">UC8_37660</name>
</gene>
<dbReference type="GO" id="GO:0030288">
    <property type="term" value="C:outer membrane-bounded periplasmic space"/>
    <property type="evidence" value="ECO:0007669"/>
    <property type="project" value="TreeGrafter"/>
</dbReference>